<dbReference type="PANTHER" id="PTHR46797">
    <property type="entry name" value="HTH-TYPE TRANSCRIPTIONAL REGULATOR"/>
    <property type="match status" value="1"/>
</dbReference>
<dbReference type="InterPro" id="IPR010982">
    <property type="entry name" value="Lambda_DNA-bd_dom_sf"/>
</dbReference>
<dbReference type="PROSITE" id="PS50943">
    <property type="entry name" value="HTH_CROC1"/>
    <property type="match status" value="1"/>
</dbReference>
<dbReference type="AlphaFoldDB" id="A0ABC9VGC8"/>
<reference evidence="3 4" key="1">
    <citation type="journal article" date="2014" name="Appl. Microbiol. Biotechnol.">
        <title>Transformable facultative thermophile Geobacillus stearothermophilus NUB3621 as a host strain for metabolic engineering.</title>
        <authorList>
            <person name="Blanchard K."/>
            <person name="Robic S."/>
            <person name="Matsumura I."/>
        </authorList>
    </citation>
    <scope>NUCLEOTIDE SEQUENCE [LARGE SCALE GENOMIC DNA]</scope>
    <source>
        <strain evidence="3 4">NUB3621</strain>
    </source>
</reference>
<dbReference type="SUPFAM" id="SSF47413">
    <property type="entry name" value="lambda repressor-like DNA-binding domains"/>
    <property type="match status" value="1"/>
</dbReference>
<accession>A0ABC9VGC8</accession>
<keyword evidence="1" id="KW-0238">DNA-binding</keyword>
<name>A0ABC9VGC8_9BACL</name>
<evidence type="ECO:0000256" key="1">
    <source>
        <dbReference type="ARBA" id="ARBA00023125"/>
    </source>
</evidence>
<dbReference type="GO" id="GO:0003677">
    <property type="term" value="F:DNA binding"/>
    <property type="evidence" value="ECO:0007669"/>
    <property type="project" value="UniProtKB-KW"/>
</dbReference>
<dbReference type="PANTHER" id="PTHR46797:SF1">
    <property type="entry name" value="METHYLPHOSPHONATE SYNTHASE"/>
    <property type="match status" value="1"/>
</dbReference>
<comment type="caution">
    <text evidence="3">The sequence shown here is derived from an EMBL/GenBank/DDBJ whole genome shotgun (WGS) entry which is preliminary data.</text>
</comment>
<dbReference type="EMBL" id="AOTZ01000004">
    <property type="protein sequence ID" value="EZP77570.1"/>
    <property type="molecule type" value="Genomic_DNA"/>
</dbReference>
<evidence type="ECO:0000259" key="2">
    <source>
        <dbReference type="PROSITE" id="PS50943"/>
    </source>
</evidence>
<keyword evidence="4" id="KW-1185">Reference proteome</keyword>
<protein>
    <submittedName>
        <fullName evidence="3">HTH-type transcriptional regulator SlrR</fullName>
    </submittedName>
</protein>
<sequence>MEQLKNIGKKIRFYRQQKGWSQEQLADKLGKNKSYISRVENGKERPNLEFLVSVADALGINVKDLFDDEYVVPAPKELQDIGMEWIVLNKELKEQGFTPEKIRQLVKIAKMFTKLNGE</sequence>
<dbReference type="RefSeq" id="WP_052351451.1">
    <property type="nucleotide sequence ID" value="NZ_CM002692.1"/>
</dbReference>
<dbReference type="Pfam" id="PF01381">
    <property type="entry name" value="HTH_3"/>
    <property type="match status" value="1"/>
</dbReference>
<dbReference type="InterPro" id="IPR001387">
    <property type="entry name" value="Cro/C1-type_HTH"/>
</dbReference>
<dbReference type="Proteomes" id="UP000023566">
    <property type="component" value="Chromosome"/>
</dbReference>
<proteinExistence type="predicted"/>
<gene>
    <name evidence="3" type="ORF">H839_08054</name>
</gene>
<organism evidence="3 4">
    <name type="scientific">Parageobacillus genomosp. 1</name>
    <dbReference type="NCBI Taxonomy" id="1295642"/>
    <lineage>
        <taxon>Bacteria</taxon>
        <taxon>Bacillati</taxon>
        <taxon>Bacillota</taxon>
        <taxon>Bacilli</taxon>
        <taxon>Bacillales</taxon>
        <taxon>Anoxybacillaceae</taxon>
        <taxon>Parageobacillus</taxon>
    </lineage>
</organism>
<feature type="domain" description="HTH cro/C1-type" evidence="2">
    <location>
        <begin position="11"/>
        <end position="65"/>
    </location>
</feature>
<dbReference type="InterPro" id="IPR050807">
    <property type="entry name" value="TransReg_Diox_bact_type"/>
</dbReference>
<evidence type="ECO:0000313" key="4">
    <source>
        <dbReference type="Proteomes" id="UP000023566"/>
    </source>
</evidence>
<dbReference type="SMART" id="SM00530">
    <property type="entry name" value="HTH_XRE"/>
    <property type="match status" value="1"/>
</dbReference>
<evidence type="ECO:0000313" key="3">
    <source>
        <dbReference type="EMBL" id="EZP77570.1"/>
    </source>
</evidence>
<dbReference type="Gene3D" id="1.10.260.40">
    <property type="entry name" value="lambda repressor-like DNA-binding domains"/>
    <property type="match status" value="1"/>
</dbReference>
<dbReference type="CDD" id="cd00093">
    <property type="entry name" value="HTH_XRE"/>
    <property type="match status" value="1"/>
</dbReference>